<dbReference type="SUPFAM" id="SSF52799">
    <property type="entry name" value="(Phosphotyrosine protein) phosphatases II"/>
    <property type="match status" value="1"/>
</dbReference>
<evidence type="ECO:0000313" key="2">
    <source>
        <dbReference type="Proteomes" id="UP001596103"/>
    </source>
</evidence>
<evidence type="ECO:0000313" key="1">
    <source>
        <dbReference type="EMBL" id="MFC5429949.1"/>
    </source>
</evidence>
<dbReference type="EMBL" id="JBHSMP010000016">
    <property type="protein sequence ID" value="MFC5429949.1"/>
    <property type="molecule type" value="Genomic_DNA"/>
</dbReference>
<dbReference type="RefSeq" id="WP_377711971.1">
    <property type="nucleotide sequence ID" value="NZ_JBHSMP010000016.1"/>
</dbReference>
<dbReference type="Pfam" id="PF13350">
    <property type="entry name" value="Y_phosphatase3"/>
    <property type="match status" value="1"/>
</dbReference>
<comment type="caution">
    <text evidence="1">The sequence shown here is derived from an EMBL/GenBank/DDBJ whole genome shotgun (WGS) entry which is preliminary data.</text>
</comment>
<dbReference type="Proteomes" id="UP001596103">
    <property type="component" value="Unassembled WGS sequence"/>
</dbReference>
<proteinExistence type="predicted"/>
<gene>
    <name evidence="1" type="ORF">ACFPTO_14230</name>
</gene>
<dbReference type="Gene3D" id="3.90.190.10">
    <property type="entry name" value="Protein tyrosine phosphatase superfamily"/>
    <property type="match status" value="1"/>
</dbReference>
<dbReference type="InterPro" id="IPR029021">
    <property type="entry name" value="Prot-tyrosine_phosphatase-like"/>
</dbReference>
<protein>
    <submittedName>
        <fullName evidence="1">Tyrosine-protein phosphatase</fullName>
    </submittedName>
</protein>
<accession>A0ABW0JA86</accession>
<keyword evidence="2" id="KW-1185">Reference proteome</keyword>
<reference evidence="2" key="1">
    <citation type="journal article" date="2019" name="Int. J. Syst. Evol. Microbiol.">
        <title>The Global Catalogue of Microorganisms (GCM) 10K type strain sequencing project: providing services to taxonomists for standard genome sequencing and annotation.</title>
        <authorList>
            <consortium name="The Broad Institute Genomics Platform"/>
            <consortium name="The Broad Institute Genome Sequencing Center for Infectious Disease"/>
            <person name="Wu L."/>
            <person name="Ma J."/>
        </authorList>
    </citation>
    <scope>NUCLEOTIDE SEQUENCE [LARGE SCALE GENOMIC DNA]</scope>
    <source>
        <strain evidence="2">CCUG 56042</strain>
    </source>
</reference>
<sequence length="331" mass="34779">MQSADCSIAAFSFGGVAMQHCRYETQRALGSPDRRRLMQRTVQGAFGALILPVVGSSLLTACGGNDSTAAATPAGPAPVAPTPILASVNNFRDLAGADDNMAYRTASGQKLRRGVFYRSNALALSAADLTTIDTLGIKAVYDLRTGSEVAHAPDTVPAGAKYVNVDILGSGNVVVPTLQSPADAAAFMEQIERQFVTDAGIRARIGEVLTGMANGANAQLFHCTAGKDRAGWIAAILLTLAEVPQSVVIQDYLLTNIYSAASIESQYNAMIAHYGQTYADNFYPLLGVQTHFLLAGFNQAVTSYGSMSGYITEGLNLSSGTQNLLKSKLLG</sequence>
<organism evidence="1 2">
    <name type="scientific">Paraburkholderia denitrificans</name>
    <dbReference type="NCBI Taxonomy" id="694025"/>
    <lineage>
        <taxon>Bacteria</taxon>
        <taxon>Pseudomonadati</taxon>
        <taxon>Pseudomonadota</taxon>
        <taxon>Betaproteobacteria</taxon>
        <taxon>Burkholderiales</taxon>
        <taxon>Burkholderiaceae</taxon>
        <taxon>Paraburkholderia</taxon>
    </lineage>
</organism>
<name>A0ABW0JA86_9BURK</name>
<dbReference type="InterPro" id="IPR026893">
    <property type="entry name" value="Tyr/Ser_Pase_IphP-type"/>
</dbReference>